<dbReference type="SMART" id="SM00320">
    <property type="entry name" value="WD40"/>
    <property type="match status" value="7"/>
</dbReference>
<name>A0A835YSL7_9STRA</name>
<dbReference type="GO" id="GO:0032040">
    <property type="term" value="C:small-subunit processome"/>
    <property type="evidence" value="ECO:0007669"/>
    <property type="project" value="TreeGrafter"/>
</dbReference>
<comment type="caution">
    <text evidence="2">The sequence shown here is derived from an EMBL/GenBank/DDBJ whole genome shotgun (WGS) entry which is preliminary data.</text>
</comment>
<dbReference type="GO" id="GO:0003723">
    <property type="term" value="F:RNA binding"/>
    <property type="evidence" value="ECO:0007669"/>
    <property type="project" value="TreeGrafter"/>
</dbReference>
<organism evidence="2 3">
    <name type="scientific">Tribonema minus</name>
    <dbReference type="NCBI Taxonomy" id="303371"/>
    <lineage>
        <taxon>Eukaryota</taxon>
        <taxon>Sar</taxon>
        <taxon>Stramenopiles</taxon>
        <taxon>Ochrophyta</taxon>
        <taxon>PX clade</taxon>
        <taxon>Xanthophyceae</taxon>
        <taxon>Tribonematales</taxon>
        <taxon>Tribonemataceae</taxon>
        <taxon>Tribonema</taxon>
    </lineage>
</organism>
<gene>
    <name evidence="2" type="ORF">JKP88DRAFT_323145</name>
</gene>
<dbReference type="SUPFAM" id="SSF50998">
    <property type="entry name" value="Quinoprotein alcohol dehydrogenase-like"/>
    <property type="match status" value="1"/>
</dbReference>
<keyword evidence="3" id="KW-1185">Reference proteome</keyword>
<dbReference type="EMBL" id="JAFCMP010000357">
    <property type="protein sequence ID" value="KAG5180826.1"/>
    <property type="molecule type" value="Genomic_DNA"/>
</dbReference>
<dbReference type="PANTHER" id="PTHR44163">
    <property type="entry name" value="U3 SMALL NUCLEOLAR RNA-ASSOCIATED PROTEIN 4 HOMOLOG"/>
    <property type="match status" value="1"/>
</dbReference>
<dbReference type="GO" id="GO:0000462">
    <property type="term" value="P:maturation of SSU-rRNA from tricistronic rRNA transcript (SSU-rRNA, 5.8S rRNA, LSU-rRNA)"/>
    <property type="evidence" value="ECO:0007669"/>
    <property type="project" value="InterPro"/>
</dbReference>
<evidence type="ECO:0000256" key="1">
    <source>
        <dbReference type="SAM" id="MobiDB-lite"/>
    </source>
</evidence>
<dbReference type="Gene3D" id="2.130.10.10">
    <property type="entry name" value="YVTN repeat-like/Quinoprotein amine dehydrogenase"/>
    <property type="match status" value="2"/>
</dbReference>
<dbReference type="InterPro" id="IPR015943">
    <property type="entry name" value="WD40/YVTN_repeat-like_dom_sf"/>
</dbReference>
<dbReference type="GO" id="GO:0030686">
    <property type="term" value="C:90S preribosome"/>
    <property type="evidence" value="ECO:0007669"/>
    <property type="project" value="InterPro"/>
</dbReference>
<feature type="region of interest" description="Disordered" evidence="1">
    <location>
        <begin position="598"/>
        <end position="630"/>
    </location>
</feature>
<protein>
    <submittedName>
        <fullName evidence="2">Quinon protein alcohol dehydrogenase-like superfamily</fullName>
    </submittedName>
</protein>
<sequence length="679" mass="72915">MPRAVHAIAPQPGGALVAVGRNDGDIELMVPSENYSVLKRIPGKSGKHLQQALAWCAGDMGQHRLIGCGLDGFLFEADLTKLQLTNVRETYGGPAWSLAIAPHAPIAAVGCDDGAIKLFSLEGDGIEYARTFPTTGSRVLSVAWACDAQVVFAGSADSHIRAFAARSGQVLYHMAVEAYGTEPTMVWALCALSDGTLVSGDSLGHIQVWDIQTGTLRQSLATHEADVLALAVTSDEQVLFGAGVDSKVSAIERVEDENGVERWAFSHSHRPHTHDVRALACMEGGGEGGRGGDVLLSGGIDTKVCVYQAHNFKGRLTKLWPFPYHQLPDKAATAQRKGNDVKIEKLLKAILRLRQIDVRLKGDDHLACAALSPNGAYAAVSTVRGTRLITFPRSRPTATGAERIQAGSMAVPRIAAAPAHKLAFAPDGRRLVAAAAGGRLVVTEILEEGKARVKAHALRPPEGGDGGGHDEEPCAQLAISRDGQWVAAADTCGGLHVYSLDTLRHHWAVPRRQDKQRGAGLAGLDFQGLGSTLIMMHADSSVRAVDVEERRSLDWPRLQPVGDELYLGAAWDPARPDSVLLHSHRALRSLKHELAPKATETAAVTAPRQRSDHMRGKRKLGQSGAERLDGEGDAGVVERYRPILLAEFVDDGELVVVECPWLKVVAQLPDTLYRQRYAT</sequence>
<dbReference type="InterPro" id="IPR011047">
    <property type="entry name" value="Quinoprotein_ADH-like_sf"/>
</dbReference>
<dbReference type="SUPFAM" id="SSF63829">
    <property type="entry name" value="Calcium-dependent phosphotriesterase"/>
    <property type="match status" value="1"/>
</dbReference>
<evidence type="ECO:0000313" key="2">
    <source>
        <dbReference type="EMBL" id="KAG5180826.1"/>
    </source>
</evidence>
<dbReference type="Proteomes" id="UP000664859">
    <property type="component" value="Unassembled WGS sequence"/>
</dbReference>
<dbReference type="GO" id="GO:0034455">
    <property type="term" value="C:t-UTP complex"/>
    <property type="evidence" value="ECO:0007669"/>
    <property type="project" value="TreeGrafter"/>
</dbReference>
<dbReference type="PANTHER" id="PTHR44163:SF1">
    <property type="entry name" value="U3 SMALL NUCLEOLAR RNA-ASSOCIATED PROTEIN 4 HOMOLOG"/>
    <property type="match status" value="1"/>
</dbReference>
<dbReference type="Pfam" id="PF00400">
    <property type="entry name" value="WD40"/>
    <property type="match status" value="1"/>
</dbReference>
<evidence type="ECO:0000313" key="3">
    <source>
        <dbReference type="Proteomes" id="UP000664859"/>
    </source>
</evidence>
<dbReference type="OrthoDB" id="8883818at2759"/>
<dbReference type="InterPro" id="IPR001680">
    <property type="entry name" value="WD40_rpt"/>
</dbReference>
<dbReference type="AlphaFoldDB" id="A0A835YSL7"/>
<accession>A0A835YSL7</accession>
<proteinExistence type="predicted"/>
<reference evidence="2" key="1">
    <citation type="submission" date="2021-02" db="EMBL/GenBank/DDBJ databases">
        <title>First Annotated Genome of the Yellow-green Alga Tribonema minus.</title>
        <authorList>
            <person name="Mahan K.M."/>
        </authorList>
    </citation>
    <scope>NUCLEOTIDE SEQUENCE</scope>
    <source>
        <strain evidence="2">UTEX B ZZ1240</strain>
    </source>
</reference>
<dbReference type="InterPro" id="IPR046351">
    <property type="entry name" value="UTP4"/>
</dbReference>